<dbReference type="GO" id="GO:0042246">
    <property type="term" value="P:tissue regeneration"/>
    <property type="evidence" value="ECO:0007669"/>
    <property type="project" value="InterPro"/>
</dbReference>
<keyword evidence="6 7" id="KW-0472">Membrane</keyword>
<evidence type="ECO:0008006" key="12">
    <source>
        <dbReference type="Google" id="ProtNLM"/>
    </source>
</evidence>
<sequence>MEETGTTPENATADFVMREKFVGVNLYAAKKTVAQGMMDVALITANANQLRFIVEYNQTSTTYVFAVTLIILSLVLQVIVGICLIFKGRLDLKGEEKFRHANRMNNYIVVGVFIITIVNVFVAAFSTGPSPLPKTTE</sequence>
<dbReference type="PANTHER" id="PTHR12316">
    <property type="entry name" value="NINJURIN-RELATED"/>
    <property type="match status" value="1"/>
</dbReference>
<evidence type="ECO:0000313" key="11">
    <source>
        <dbReference type="Proteomes" id="UP001372834"/>
    </source>
</evidence>
<dbReference type="InterPro" id="IPR007007">
    <property type="entry name" value="Ninjurin"/>
</dbReference>
<dbReference type="GO" id="GO:0016020">
    <property type="term" value="C:membrane"/>
    <property type="evidence" value="ECO:0007669"/>
    <property type="project" value="UniProtKB-SubCell"/>
</dbReference>
<keyword evidence="3 7" id="KW-0812">Transmembrane</keyword>
<dbReference type="EMBL" id="JAWJWE010000003">
    <property type="protein sequence ID" value="KAK6639989.1"/>
    <property type="molecule type" value="Genomic_DNA"/>
</dbReference>
<keyword evidence="10" id="KW-1185">Reference proteome</keyword>
<evidence type="ECO:0000256" key="6">
    <source>
        <dbReference type="ARBA" id="ARBA00023136"/>
    </source>
</evidence>
<dbReference type="Proteomes" id="UP001372834">
    <property type="component" value="Unassembled WGS sequence"/>
</dbReference>
<dbReference type="EMBL" id="JAWJWF010000003">
    <property type="protein sequence ID" value="KAK6634888.1"/>
    <property type="molecule type" value="Genomic_DNA"/>
</dbReference>
<keyword evidence="5 7" id="KW-1133">Transmembrane helix</keyword>
<reference evidence="9 11" key="1">
    <citation type="submission" date="2023-10" db="EMBL/GenBank/DDBJ databases">
        <title>Genomes of two closely related lineages of the louse Polyplax serrata with different host specificities.</title>
        <authorList>
            <person name="Martinu J."/>
            <person name="Tarabai H."/>
            <person name="Stefka J."/>
            <person name="Hypsa V."/>
        </authorList>
    </citation>
    <scope>NUCLEOTIDE SEQUENCE [LARGE SCALE GENOMIC DNA]</scope>
    <source>
        <strain evidence="8">98ZLc_SE</strain>
        <strain evidence="9">HR10_N</strain>
    </source>
</reference>
<feature type="transmembrane region" description="Helical" evidence="7">
    <location>
        <begin position="63"/>
        <end position="86"/>
    </location>
</feature>
<comment type="similarity">
    <text evidence="2">Belongs to the ninjurin family.</text>
</comment>
<evidence type="ECO:0000256" key="3">
    <source>
        <dbReference type="ARBA" id="ARBA00022692"/>
    </source>
</evidence>
<evidence type="ECO:0000256" key="7">
    <source>
        <dbReference type="SAM" id="Phobius"/>
    </source>
</evidence>
<comment type="caution">
    <text evidence="9">The sequence shown here is derived from an EMBL/GenBank/DDBJ whole genome shotgun (WGS) entry which is preliminary data.</text>
</comment>
<accession>A0AAN8P725</accession>
<evidence type="ECO:0000313" key="9">
    <source>
        <dbReference type="EMBL" id="KAK6639989.1"/>
    </source>
</evidence>
<evidence type="ECO:0000313" key="10">
    <source>
        <dbReference type="Proteomes" id="UP001359485"/>
    </source>
</evidence>
<protein>
    <recommendedName>
        <fullName evidence="12">Ninjurin-1</fullName>
    </recommendedName>
</protein>
<evidence type="ECO:0000313" key="8">
    <source>
        <dbReference type="EMBL" id="KAK6634888.1"/>
    </source>
</evidence>
<evidence type="ECO:0000256" key="2">
    <source>
        <dbReference type="ARBA" id="ARBA00008141"/>
    </source>
</evidence>
<feature type="transmembrane region" description="Helical" evidence="7">
    <location>
        <begin position="107"/>
        <end position="127"/>
    </location>
</feature>
<proteinExistence type="inferred from homology"/>
<evidence type="ECO:0000256" key="1">
    <source>
        <dbReference type="ARBA" id="ARBA00004141"/>
    </source>
</evidence>
<evidence type="ECO:0000256" key="4">
    <source>
        <dbReference type="ARBA" id="ARBA00022889"/>
    </source>
</evidence>
<dbReference type="Pfam" id="PF04923">
    <property type="entry name" value="Ninjurin"/>
    <property type="match status" value="1"/>
</dbReference>
<dbReference type="AlphaFoldDB" id="A0AAN8P725"/>
<evidence type="ECO:0000256" key="5">
    <source>
        <dbReference type="ARBA" id="ARBA00022989"/>
    </source>
</evidence>
<comment type="subcellular location">
    <subcellularLocation>
        <location evidence="1">Membrane</location>
        <topology evidence="1">Multi-pass membrane protein</topology>
    </subcellularLocation>
</comment>
<name>A0AAN8P725_POLSC</name>
<organism evidence="9 11">
    <name type="scientific">Polyplax serrata</name>
    <name type="common">Common mouse louse</name>
    <dbReference type="NCBI Taxonomy" id="468196"/>
    <lineage>
        <taxon>Eukaryota</taxon>
        <taxon>Metazoa</taxon>
        <taxon>Ecdysozoa</taxon>
        <taxon>Arthropoda</taxon>
        <taxon>Hexapoda</taxon>
        <taxon>Insecta</taxon>
        <taxon>Pterygota</taxon>
        <taxon>Neoptera</taxon>
        <taxon>Paraneoptera</taxon>
        <taxon>Psocodea</taxon>
        <taxon>Troctomorpha</taxon>
        <taxon>Phthiraptera</taxon>
        <taxon>Anoplura</taxon>
        <taxon>Polyplacidae</taxon>
        <taxon>Polyplax</taxon>
    </lineage>
</organism>
<gene>
    <name evidence="9" type="ORF">RUM43_008266</name>
    <name evidence="8" type="ORF">RUM44_000135</name>
</gene>
<dbReference type="GO" id="GO:0007155">
    <property type="term" value="P:cell adhesion"/>
    <property type="evidence" value="ECO:0007669"/>
    <property type="project" value="UniProtKB-KW"/>
</dbReference>
<dbReference type="PANTHER" id="PTHR12316:SF1">
    <property type="entry name" value="NINJURIN-B"/>
    <property type="match status" value="1"/>
</dbReference>
<keyword evidence="4" id="KW-0130">Cell adhesion</keyword>
<dbReference type="Proteomes" id="UP001359485">
    <property type="component" value="Unassembled WGS sequence"/>
</dbReference>